<evidence type="ECO:0000256" key="3">
    <source>
        <dbReference type="ARBA" id="ARBA00011881"/>
    </source>
</evidence>
<accession>A0A9P8TK91</accession>
<dbReference type="OrthoDB" id="185373at2759"/>
<keyword evidence="10 12" id="KW-0546">Nucleotide metabolism</keyword>
<keyword evidence="5" id="KW-0479">Metal-binding</keyword>
<dbReference type="SUPFAM" id="SSF56784">
    <property type="entry name" value="HAD-like"/>
    <property type="match status" value="1"/>
</dbReference>
<reference evidence="13" key="2">
    <citation type="submission" date="2021-01" db="EMBL/GenBank/DDBJ databases">
        <authorList>
            <person name="Schikora-Tamarit M.A."/>
        </authorList>
    </citation>
    <scope>NUCLEOTIDE SEQUENCE</scope>
    <source>
        <strain evidence="13">CBS2887</strain>
    </source>
</reference>
<keyword evidence="7 12" id="KW-0378">Hydrolase</keyword>
<evidence type="ECO:0000256" key="2">
    <source>
        <dbReference type="ARBA" id="ARBA00005307"/>
    </source>
</evidence>
<dbReference type="Pfam" id="PF06437">
    <property type="entry name" value="ISN1"/>
    <property type="match status" value="1"/>
</dbReference>
<dbReference type="GO" id="GO:0006190">
    <property type="term" value="P:inosine salvage"/>
    <property type="evidence" value="ECO:0007669"/>
    <property type="project" value="InterPro"/>
</dbReference>
<evidence type="ECO:0000256" key="6">
    <source>
        <dbReference type="ARBA" id="ARBA00022741"/>
    </source>
</evidence>
<comment type="catalytic activity">
    <reaction evidence="11">
        <text>IMP + H2O = inosine + phosphate</text>
        <dbReference type="Rhea" id="RHEA:27718"/>
        <dbReference type="ChEBI" id="CHEBI:15377"/>
        <dbReference type="ChEBI" id="CHEBI:17596"/>
        <dbReference type="ChEBI" id="CHEBI:43474"/>
        <dbReference type="ChEBI" id="CHEBI:58053"/>
        <dbReference type="EC" id="3.1.3.99"/>
    </reaction>
</comment>
<evidence type="ECO:0000313" key="14">
    <source>
        <dbReference type="Proteomes" id="UP000774326"/>
    </source>
</evidence>
<evidence type="ECO:0000256" key="7">
    <source>
        <dbReference type="ARBA" id="ARBA00022801"/>
    </source>
</evidence>
<dbReference type="InterPro" id="IPR009453">
    <property type="entry name" value="ISN1"/>
</dbReference>
<evidence type="ECO:0000313" key="13">
    <source>
        <dbReference type="EMBL" id="KAH3682638.1"/>
    </source>
</evidence>
<dbReference type="GO" id="GO:0000287">
    <property type="term" value="F:magnesium ion binding"/>
    <property type="evidence" value="ECO:0007669"/>
    <property type="project" value="InterPro"/>
</dbReference>
<proteinExistence type="inferred from homology"/>
<sequence length="399" mass="45277">MASRYRVESHRRDEFIEWIKGLLAVPFVLHSGVQEDARARYTEVLIDVEGLVEHQIEMTKQGTPKLGRLSQLVPSISNFFTKLPLKEAFVIQDERRSISGRRLVSPSFNDIRLILNTAQALAFTTGETSLKLVTFDGDVTLYEDGCSLTDPSAEIVQCLIDLLSKNIIVGVVTAAGYNDHNGVKYYERLMALIDTIRSTDKLTGEQKENFTVMGGESNYLFRYSNEEQNLKWIEPQEWLLDSMSHWKSQEIEQVLDLAEETLNELKAHLQLPAQIIRKHRAVGLVPVDGKKLCREQLEEVVLYTKRRLESFPPTKTIKFCAFDGGSDVWIDIASKDLGVSSLQRYFGGIKPQETLHVGDQFVSVGSNDFKTRLSGCTAWIANPEETVLLLQDLIRYMEK</sequence>
<dbReference type="AlphaFoldDB" id="A0A9P8TK91"/>
<dbReference type="Proteomes" id="UP000774326">
    <property type="component" value="Unassembled WGS sequence"/>
</dbReference>
<gene>
    <name evidence="13" type="ORF">WICPIJ_006397</name>
</gene>
<evidence type="ECO:0000256" key="4">
    <source>
        <dbReference type="ARBA" id="ARBA00015544"/>
    </source>
</evidence>
<dbReference type="GO" id="GO:0008253">
    <property type="term" value="F:5'-nucleotidase activity"/>
    <property type="evidence" value="ECO:0007669"/>
    <property type="project" value="InterPro"/>
</dbReference>
<comment type="cofactor">
    <cofactor evidence="1 12">
        <name>Mg(2+)</name>
        <dbReference type="ChEBI" id="CHEBI:18420"/>
    </cofactor>
</comment>
<reference evidence="13" key="1">
    <citation type="journal article" date="2021" name="Open Biol.">
        <title>Shared evolutionary footprints suggest mitochondrial oxidative damage underlies multiple complex I losses in fungi.</title>
        <authorList>
            <person name="Schikora-Tamarit M.A."/>
            <person name="Marcet-Houben M."/>
            <person name="Nosek J."/>
            <person name="Gabaldon T."/>
        </authorList>
    </citation>
    <scope>NUCLEOTIDE SEQUENCE</scope>
    <source>
        <strain evidence="13">CBS2887</strain>
    </source>
</reference>
<dbReference type="PANTHER" id="PTHR28213">
    <property type="entry name" value="IMP-SPECIFIC 5'-NUCLEOTIDASE 1"/>
    <property type="match status" value="1"/>
</dbReference>
<evidence type="ECO:0000256" key="11">
    <source>
        <dbReference type="ARBA" id="ARBA00047413"/>
    </source>
</evidence>
<name>A0A9P8TK91_WICPI</name>
<dbReference type="EC" id="3.1.3.-" evidence="12"/>
<dbReference type="GO" id="GO:0071592">
    <property type="term" value="P:nicotinic acid riboside biosynthetic process"/>
    <property type="evidence" value="ECO:0007669"/>
    <property type="project" value="TreeGrafter"/>
</dbReference>
<organism evidence="13 14">
    <name type="scientific">Wickerhamomyces pijperi</name>
    <name type="common">Yeast</name>
    <name type="synonym">Pichia pijperi</name>
    <dbReference type="NCBI Taxonomy" id="599730"/>
    <lineage>
        <taxon>Eukaryota</taxon>
        <taxon>Fungi</taxon>
        <taxon>Dikarya</taxon>
        <taxon>Ascomycota</taxon>
        <taxon>Saccharomycotina</taxon>
        <taxon>Saccharomycetes</taxon>
        <taxon>Phaffomycetales</taxon>
        <taxon>Wickerhamomycetaceae</taxon>
        <taxon>Wickerhamomyces</taxon>
    </lineage>
</organism>
<dbReference type="GO" id="GO:0009117">
    <property type="term" value="P:nucleotide metabolic process"/>
    <property type="evidence" value="ECO:0007669"/>
    <property type="project" value="UniProtKB-KW"/>
</dbReference>
<dbReference type="InterPro" id="IPR036412">
    <property type="entry name" value="HAD-like_sf"/>
</dbReference>
<comment type="caution">
    <text evidence="13">The sequence shown here is derived from an EMBL/GenBank/DDBJ whole genome shotgun (WGS) entry which is preliminary data.</text>
</comment>
<dbReference type="PIRSF" id="PIRSF028836">
    <property type="entry name" value="ISN1"/>
    <property type="match status" value="1"/>
</dbReference>
<evidence type="ECO:0000256" key="1">
    <source>
        <dbReference type="ARBA" id="ARBA00001946"/>
    </source>
</evidence>
<protein>
    <recommendedName>
        <fullName evidence="4 12">IMP-specific 5'-nucleotidase 1</fullName>
        <ecNumber evidence="12">3.1.3.-</ecNumber>
    </recommendedName>
</protein>
<keyword evidence="9 12" id="KW-0460">Magnesium</keyword>
<dbReference type="GO" id="GO:0071590">
    <property type="term" value="P:nicotinamide riboside biosynthetic process"/>
    <property type="evidence" value="ECO:0007669"/>
    <property type="project" value="TreeGrafter"/>
</dbReference>
<evidence type="ECO:0000256" key="9">
    <source>
        <dbReference type="ARBA" id="ARBA00022842"/>
    </source>
</evidence>
<keyword evidence="6" id="KW-0547">Nucleotide-binding</keyword>
<dbReference type="EMBL" id="JAEUBG010003544">
    <property type="protein sequence ID" value="KAH3682638.1"/>
    <property type="molecule type" value="Genomic_DNA"/>
</dbReference>
<keyword evidence="8" id="KW-0067">ATP-binding</keyword>
<dbReference type="PANTHER" id="PTHR28213:SF1">
    <property type="entry name" value="IMP-SPECIFIC 5'-NUCLEOTIDASE 1"/>
    <property type="match status" value="1"/>
</dbReference>
<keyword evidence="14" id="KW-1185">Reference proteome</keyword>
<evidence type="ECO:0000256" key="8">
    <source>
        <dbReference type="ARBA" id="ARBA00022840"/>
    </source>
</evidence>
<evidence type="ECO:0000256" key="5">
    <source>
        <dbReference type="ARBA" id="ARBA00022723"/>
    </source>
</evidence>
<comment type="similarity">
    <text evidence="2 12">Belongs to the ISN1 family.</text>
</comment>
<comment type="function">
    <text evidence="12">IMP-specific 5'-nucleotidase involved in IMP (inositol monophosphate) degradation.</text>
</comment>
<evidence type="ECO:0000256" key="12">
    <source>
        <dbReference type="PIRNR" id="PIRNR028836"/>
    </source>
</evidence>
<evidence type="ECO:0000256" key="10">
    <source>
        <dbReference type="ARBA" id="ARBA00023080"/>
    </source>
</evidence>
<comment type="subunit">
    <text evidence="3 12">Homotetramer.</text>
</comment>
<dbReference type="GO" id="GO:0005524">
    <property type="term" value="F:ATP binding"/>
    <property type="evidence" value="ECO:0007669"/>
    <property type="project" value="UniProtKB-KW"/>
</dbReference>